<dbReference type="Proteomes" id="UP001500459">
    <property type="component" value="Unassembled WGS sequence"/>
</dbReference>
<reference evidence="2" key="1">
    <citation type="journal article" date="2019" name="Int. J. Syst. Evol. Microbiol.">
        <title>The Global Catalogue of Microorganisms (GCM) 10K type strain sequencing project: providing services to taxonomists for standard genome sequencing and annotation.</title>
        <authorList>
            <consortium name="The Broad Institute Genomics Platform"/>
            <consortium name="The Broad Institute Genome Sequencing Center for Infectious Disease"/>
            <person name="Wu L."/>
            <person name="Ma J."/>
        </authorList>
    </citation>
    <scope>NUCLEOTIDE SEQUENCE [LARGE SCALE GENOMIC DNA]</scope>
    <source>
        <strain evidence="2">JCM 17106</strain>
    </source>
</reference>
<evidence type="ECO:0008006" key="3">
    <source>
        <dbReference type="Google" id="ProtNLM"/>
    </source>
</evidence>
<evidence type="ECO:0000313" key="1">
    <source>
        <dbReference type="EMBL" id="GAA3519013.1"/>
    </source>
</evidence>
<dbReference type="RefSeq" id="WP_344929891.1">
    <property type="nucleotide sequence ID" value="NZ_BAABCW010000020.1"/>
</dbReference>
<proteinExistence type="predicted"/>
<keyword evidence="2" id="KW-1185">Reference proteome</keyword>
<gene>
    <name evidence="1" type="ORF">GCM10022393_36470</name>
</gene>
<comment type="caution">
    <text evidence="1">The sequence shown here is derived from an EMBL/GenBank/DDBJ whole genome shotgun (WGS) entry which is preliminary data.</text>
</comment>
<accession>A0ABP6UR43</accession>
<protein>
    <recommendedName>
        <fullName evidence="3">3-oxoacyl-ACP synthase</fullName>
    </recommendedName>
</protein>
<evidence type="ECO:0000313" key="2">
    <source>
        <dbReference type="Proteomes" id="UP001500459"/>
    </source>
</evidence>
<sequence>MQLDQIKEELLRQCQSHANQRLDRIIHMIANIEESLSSETKSSAGDKHETGRAVIQLEREKAGAQLAEVQKVLEIIAKINITAVSTIVRLGSLVTTSQSSYFLSASVGKLIVDEKPYFAIAANTPIGKLILGKKIGDHFSFNGNRITIKKID</sequence>
<organism evidence="1 2">
    <name type="scientific">Aquimarina addita</name>
    <dbReference type="NCBI Taxonomy" id="870485"/>
    <lineage>
        <taxon>Bacteria</taxon>
        <taxon>Pseudomonadati</taxon>
        <taxon>Bacteroidota</taxon>
        <taxon>Flavobacteriia</taxon>
        <taxon>Flavobacteriales</taxon>
        <taxon>Flavobacteriaceae</taxon>
        <taxon>Aquimarina</taxon>
    </lineage>
</organism>
<dbReference type="EMBL" id="BAABCW010000020">
    <property type="protein sequence ID" value="GAA3519013.1"/>
    <property type="molecule type" value="Genomic_DNA"/>
</dbReference>
<name>A0ABP6UR43_9FLAO</name>